<keyword evidence="2" id="KW-1185">Reference proteome</keyword>
<sequence>MQTVDGIPFFDTPGWDPEIGIDEALDALGWTAFKVQCGGEENALGTLRSALRSGPVMVGPVEMGHLRHQPGMSGPIGADHYLVVLDFDRDGVTAHDPQGYPYARIAIADLLAAWRAPLSYGAPFTMRSSLRRVRAVADGDALAVALARAKARLDAGGRSSERAAAGLASTVAAGCPSDLRGHLIHFAVRVGARRRADAAACLQRAGRPGPAEVLTEQARLIGSLQRPLVTGEDETAATALRELAETFARLRDTLT</sequence>
<reference evidence="2" key="1">
    <citation type="journal article" date="2019" name="Int. J. Syst. Evol. Microbiol.">
        <title>The Global Catalogue of Microorganisms (GCM) 10K type strain sequencing project: providing services to taxonomists for standard genome sequencing and annotation.</title>
        <authorList>
            <consortium name="The Broad Institute Genomics Platform"/>
            <consortium name="The Broad Institute Genome Sequencing Center for Infectious Disease"/>
            <person name="Wu L."/>
            <person name="Ma J."/>
        </authorList>
    </citation>
    <scope>NUCLEOTIDE SEQUENCE [LARGE SCALE GENOMIC DNA]</scope>
    <source>
        <strain evidence="2">TBRC 1826</strain>
    </source>
</reference>
<dbReference type="RefSeq" id="WP_378531257.1">
    <property type="nucleotide sequence ID" value="NZ_JBHSBH010000005.1"/>
</dbReference>
<dbReference type="EMBL" id="JBHSBH010000005">
    <property type="protein sequence ID" value="MFC3995780.1"/>
    <property type="molecule type" value="Genomic_DNA"/>
</dbReference>
<organism evidence="1 2">
    <name type="scientific">Nocardiopsis sediminis</name>
    <dbReference type="NCBI Taxonomy" id="1778267"/>
    <lineage>
        <taxon>Bacteria</taxon>
        <taxon>Bacillati</taxon>
        <taxon>Actinomycetota</taxon>
        <taxon>Actinomycetes</taxon>
        <taxon>Streptosporangiales</taxon>
        <taxon>Nocardiopsidaceae</taxon>
        <taxon>Nocardiopsis</taxon>
    </lineage>
</organism>
<gene>
    <name evidence="1" type="ORF">ACFOVU_07630</name>
</gene>
<evidence type="ECO:0000313" key="2">
    <source>
        <dbReference type="Proteomes" id="UP001595847"/>
    </source>
</evidence>
<dbReference type="Proteomes" id="UP001595847">
    <property type="component" value="Unassembled WGS sequence"/>
</dbReference>
<name>A0ABV8FI28_9ACTN</name>
<proteinExistence type="predicted"/>
<protein>
    <submittedName>
        <fullName evidence="1">Uncharacterized protein</fullName>
    </submittedName>
</protein>
<evidence type="ECO:0000313" key="1">
    <source>
        <dbReference type="EMBL" id="MFC3995780.1"/>
    </source>
</evidence>
<comment type="caution">
    <text evidence="1">The sequence shown here is derived from an EMBL/GenBank/DDBJ whole genome shotgun (WGS) entry which is preliminary data.</text>
</comment>
<accession>A0ABV8FI28</accession>